<name>A0A2I5T9Y6_SERS3</name>
<evidence type="ECO:0000313" key="3">
    <source>
        <dbReference type="EMBL" id="AUH05704.1"/>
    </source>
</evidence>
<dbReference type="STRING" id="104623.Ser39006_02056"/>
<dbReference type="PANTHER" id="PTHR15032:SF4">
    <property type="entry name" value="N-ACYL-PHOSPHATIDYLETHANOLAMINE-HYDROLYZING PHOSPHOLIPASE D"/>
    <property type="match status" value="1"/>
</dbReference>
<evidence type="ECO:0000259" key="1">
    <source>
        <dbReference type="Pfam" id="PF12706"/>
    </source>
</evidence>
<dbReference type="EMBL" id="CP025084">
    <property type="protein sequence ID" value="AUH05704.1"/>
    <property type="molecule type" value="Genomic_DNA"/>
</dbReference>
<gene>
    <name evidence="2" type="ORF">CWC46_17150</name>
    <name evidence="3" type="ORF">Ser39006_017150</name>
</gene>
<dbReference type="OrthoDB" id="9805728at2"/>
<dbReference type="GO" id="GO:0005737">
    <property type="term" value="C:cytoplasm"/>
    <property type="evidence" value="ECO:0007669"/>
    <property type="project" value="TreeGrafter"/>
</dbReference>
<proteinExistence type="predicted"/>
<evidence type="ECO:0000313" key="5">
    <source>
        <dbReference type="Proteomes" id="UP000233778"/>
    </source>
</evidence>
<dbReference type="EMBL" id="CP025085">
    <property type="protein sequence ID" value="AUH01383.1"/>
    <property type="molecule type" value="Genomic_DNA"/>
</dbReference>
<evidence type="ECO:0000313" key="2">
    <source>
        <dbReference type="EMBL" id="AUH01383.1"/>
    </source>
</evidence>
<dbReference type="RefSeq" id="WP_021015322.1">
    <property type="nucleotide sequence ID" value="NZ_CP025084.1"/>
</dbReference>
<dbReference type="KEGG" id="serq:CWC46_17150"/>
<reference evidence="3" key="4">
    <citation type="submission" date="2017-11" db="EMBL/GenBank/DDBJ databases">
        <title>Complete genome sequence of Serratia sp. ATCC 39006.</title>
        <authorList>
            <person name="Hampton H.G."/>
            <person name="Jackson S.A."/>
            <person name="Jauregui R."/>
            <person name="Poulter G.T.M."/>
            <person name="Salmond G.P.C."/>
            <person name="Fineran P.C."/>
        </authorList>
    </citation>
    <scope>NUCLEOTIDE SEQUENCE</scope>
    <source>
        <strain evidence="3">ATCC 39006</strain>
    </source>
</reference>
<keyword evidence="3" id="KW-0378">Hydrolase</keyword>
<reference evidence="2 5" key="3">
    <citation type="submission" date="2017-11" db="EMBL/GenBank/DDBJ databases">
        <title>Complete genome sequence of Serratia sp. ATCC 39006 LacA.</title>
        <authorList>
            <person name="Hampton H.G."/>
            <person name="Jackson S.A."/>
            <person name="Jauregui R."/>
            <person name="Poulter G.T.M."/>
            <person name="Salmond G.P.C."/>
            <person name="Fineran P.C."/>
        </authorList>
    </citation>
    <scope>NUCLEOTIDE SEQUENCE [LARGE SCALE GENOMIC DNA]</scope>
    <source>
        <strain evidence="2 5">ATCC 39006</strain>
    </source>
</reference>
<keyword evidence="4" id="KW-1185">Reference proteome</keyword>
<dbReference type="AlphaFoldDB" id="A0A2I5T9Y6"/>
<sequence length="352" mass="40560">MSNQTVDHYSAETGRFYNPRKATAPRLSLRESLSLLFKLGFDTASRLPAGKLPDIQPDMTAFLAPADHLKFIWFGHSTLLLNLEGKIMLIDPVFSATVSPFSFMFQRFQPAAITLDELPKVDIILISHDHYDHLDEKTIRFFLNQETAFIVPLKVGKYLQKWGIERSRIQEFDWYDTLRYGNLTFTATPARHFSGRSPFAHNKTLWVSWVIQSQSERIFFSGDSSYGTHFKDIGERFGPFDLAFMENGQYDRRWPDAHMMPENTIQAVQDIQANVFVPIHWGMFTLSFHHWSEPVIRTSQLASERQLTMLTPRLGEIATKHLSPVSPAWWERVQHVDGILEAAVPSQETQVE</sequence>
<evidence type="ECO:0000313" key="4">
    <source>
        <dbReference type="Proteomes" id="UP000017700"/>
    </source>
</evidence>
<accession>A0A2I5T9Y6</accession>
<protein>
    <submittedName>
        <fullName evidence="3">Hydrolase</fullName>
    </submittedName>
</protein>
<dbReference type="GO" id="GO:0016787">
    <property type="term" value="F:hydrolase activity"/>
    <property type="evidence" value="ECO:0007669"/>
    <property type="project" value="UniProtKB-KW"/>
</dbReference>
<dbReference type="Pfam" id="PF12706">
    <property type="entry name" value="Lactamase_B_2"/>
    <property type="match status" value="1"/>
</dbReference>
<dbReference type="Gene3D" id="3.60.15.10">
    <property type="entry name" value="Ribonuclease Z/Hydroxyacylglutathione hydrolase-like"/>
    <property type="match status" value="1"/>
</dbReference>
<dbReference type="SUPFAM" id="SSF56281">
    <property type="entry name" value="Metallo-hydrolase/oxidoreductase"/>
    <property type="match status" value="1"/>
</dbReference>
<organism evidence="3 4">
    <name type="scientific">Serratia sp. (strain ATCC 39006)</name>
    <name type="common">Prodigiosinella confusarubida</name>
    <dbReference type="NCBI Taxonomy" id="104623"/>
    <lineage>
        <taxon>Bacteria</taxon>
        <taxon>Pseudomonadati</taxon>
        <taxon>Pseudomonadota</taxon>
        <taxon>Gammaproteobacteria</taxon>
        <taxon>Enterobacterales</taxon>
        <taxon>Pectobacteriaceae</taxon>
        <taxon>Prodigiosinella</taxon>
    </lineage>
</organism>
<feature type="domain" description="Metallo-beta-lactamase" evidence="1">
    <location>
        <begin position="89"/>
        <end position="281"/>
    </location>
</feature>
<dbReference type="InterPro" id="IPR001279">
    <property type="entry name" value="Metallo-B-lactamas"/>
</dbReference>
<dbReference type="KEGG" id="sera:Ser39006_017150"/>
<dbReference type="Proteomes" id="UP000233778">
    <property type="component" value="Chromosome"/>
</dbReference>
<reference evidence="3 4" key="1">
    <citation type="journal article" date="2013" name="Genome Announc.">
        <title>Draft genome sequence of Serratia sp. strain ATCC 39006, a model bacterium for analysis of the biosynthesis and regulation of prodigiosin, a carbapenem, and gas vesicles.</title>
        <authorList>
            <person name="Fineran P.C."/>
            <person name="Iglesias Cans M.C."/>
            <person name="Ramsay J.P."/>
            <person name="Wilf N.M."/>
            <person name="Cossyleon D."/>
            <person name="McNeil M.B."/>
            <person name="Williamson N.R."/>
            <person name="Monson R.E."/>
            <person name="Becher S.A."/>
            <person name="Stanton J.A."/>
            <person name="Brugger K."/>
            <person name="Brown S.D."/>
            <person name="Salmond G.P."/>
        </authorList>
    </citation>
    <scope>NUCLEOTIDE SEQUENCE [LARGE SCALE GENOMIC DNA]</scope>
    <source>
        <strain evidence="3">ATCC 39006</strain>
        <strain evidence="4">ATCC 39006 / SC 11482</strain>
    </source>
</reference>
<dbReference type="Proteomes" id="UP000017700">
    <property type="component" value="Chromosome"/>
</dbReference>
<dbReference type="PANTHER" id="PTHR15032">
    <property type="entry name" value="N-ACYL-PHOSPHATIDYLETHANOLAMINE-HYDROLYZING PHOSPHOLIPASE D"/>
    <property type="match status" value="1"/>
</dbReference>
<reference evidence="3" key="2">
    <citation type="submission" date="2013-09" db="EMBL/GenBank/DDBJ databases">
        <authorList>
            <person name="Wang G."/>
            <person name="Yang Y."/>
            <person name="Su Y."/>
        </authorList>
    </citation>
    <scope>NUCLEOTIDE SEQUENCE</scope>
    <source>
        <strain evidence="3">ATCC 39006</strain>
    </source>
</reference>
<dbReference type="InterPro" id="IPR036866">
    <property type="entry name" value="RibonucZ/Hydroxyglut_hydro"/>
</dbReference>